<evidence type="ECO:0000259" key="2">
    <source>
        <dbReference type="Pfam" id="PF00561"/>
    </source>
</evidence>
<dbReference type="EMBL" id="CP017839">
    <property type="protein sequence ID" value="APB01453.1"/>
    <property type="molecule type" value="Genomic_DNA"/>
</dbReference>
<dbReference type="InterPro" id="IPR029058">
    <property type="entry name" value="AB_hydrolase_fold"/>
</dbReference>
<dbReference type="KEGG" id="nsr:NS506_07433"/>
<dbReference type="AlphaFoldDB" id="A0ABC8B578"/>
<evidence type="ECO:0000313" key="4">
    <source>
        <dbReference type="Proteomes" id="UP000180166"/>
    </source>
</evidence>
<dbReference type="PANTHER" id="PTHR43798:SF31">
    <property type="entry name" value="AB HYDROLASE SUPERFAMILY PROTEIN YCLE"/>
    <property type="match status" value="1"/>
</dbReference>
<accession>A0ABC8B578</accession>
<dbReference type="Proteomes" id="UP000180166">
    <property type="component" value="Chromosome"/>
</dbReference>
<name>A0ABC8B578_9NOCA</name>
<dbReference type="EC" id="3.1.1.24" evidence="3"/>
<proteinExistence type="predicted"/>
<feature type="domain" description="AB hydrolase-1" evidence="2">
    <location>
        <begin position="56"/>
        <end position="279"/>
    </location>
</feature>
<dbReference type="SUPFAM" id="SSF53474">
    <property type="entry name" value="alpha/beta-Hydrolases"/>
    <property type="match status" value="1"/>
</dbReference>
<dbReference type="PRINTS" id="PR00111">
    <property type="entry name" value="ABHYDROLASE"/>
</dbReference>
<dbReference type="InterPro" id="IPR050266">
    <property type="entry name" value="AB_hydrolase_sf"/>
</dbReference>
<dbReference type="InterPro" id="IPR000073">
    <property type="entry name" value="AB_hydrolase_1"/>
</dbReference>
<gene>
    <name evidence="3" type="ORF">NS506_07433</name>
</gene>
<dbReference type="Pfam" id="PF00561">
    <property type="entry name" value="Abhydrolase_1"/>
    <property type="match status" value="1"/>
</dbReference>
<evidence type="ECO:0000256" key="1">
    <source>
        <dbReference type="ARBA" id="ARBA00022801"/>
    </source>
</evidence>
<keyword evidence="1 3" id="KW-0378">Hydrolase</keyword>
<reference evidence="3 4" key="1">
    <citation type="submission" date="2016-10" db="EMBL/GenBank/DDBJ databases">
        <title>Genome sequence of Nocardia seriolae strain EM150506, isolated from Anguila japonica.</title>
        <authorList>
            <person name="Han H.-J."/>
        </authorList>
    </citation>
    <scope>NUCLEOTIDE SEQUENCE [LARGE SCALE GENOMIC DNA]</scope>
    <source>
        <strain evidence="3 4">EM150506</strain>
    </source>
</reference>
<evidence type="ECO:0000313" key="3">
    <source>
        <dbReference type="EMBL" id="APB01453.1"/>
    </source>
</evidence>
<dbReference type="Gene3D" id="3.40.50.1820">
    <property type="entry name" value="alpha/beta hydrolase"/>
    <property type="match status" value="1"/>
</dbReference>
<protein>
    <submittedName>
        <fullName evidence="3">3-oxoadipate enol-lactonase</fullName>
        <ecNumber evidence="3">3.1.1.24</ecNumber>
    </submittedName>
</protein>
<dbReference type="PANTHER" id="PTHR43798">
    <property type="entry name" value="MONOACYLGLYCEROL LIPASE"/>
    <property type="match status" value="1"/>
</dbReference>
<dbReference type="GO" id="GO:0047570">
    <property type="term" value="F:3-oxoadipate enol-lactonase activity"/>
    <property type="evidence" value="ECO:0007669"/>
    <property type="project" value="UniProtKB-EC"/>
</dbReference>
<organism evidence="3 4">
    <name type="scientific">Nocardia seriolae</name>
    <dbReference type="NCBI Taxonomy" id="37332"/>
    <lineage>
        <taxon>Bacteria</taxon>
        <taxon>Bacillati</taxon>
        <taxon>Actinomycetota</taxon>
        <taxon>Actinomycetes</taxon>
        <taxon>Mycobacteriales</taxon>
        <taxon>Nocardiaceae</taxon>
        <taxon>Nocardia</taxon>
    </lineage>
</organism>
<sequence length="315" mass="34983">MTGNPACPIGDKRHSLWRWMVKLSKLSPPLAILYLVPFARAIDAEIHYEDSGGEGPVVLLGHEFLMDRTMFASQQAALTPEFRIVTWDARGHGRTRDEGLPFTYWTSARDALTVLDQLAVERAVVGGISQGGFIALRTALLAPDRVAALVLLSSEAHEPTPAELTNARKFLDKWCEEAPRPALAEYLARWLIGDDDWYRAVWVKRWLARDPNATEVAAGALLGRDSVLDRLPEITCPTLVIHPTRSGVPRAHARELADRLPDARYVEIEGARQTVNMTHPVAVNTAIREFLRDLAIPPLRDCRSASPRGARPGIR</sequence>